<reference evidence="1 2" key="1">
    <citation type="submission" date="2019-02" db="EMBL/GenBank/DDBJ databases">
        <title>Paenibacillus sp. nov., isolated from surface-sterilized tissue of Thalictrum simplex L.</title>
        <authorList>
            <person name="Tuo L."/>
        </authorList>
    </citation>
    <scope>NUCLEOTIDE SEQUENCE [LARGE SCALE GENOMIC DNA]</scope>
    <source>
        <strain evidence="1 2">N2SHLJ1</strain>
    </source>
</reference>
<evidence type="ECO:0000313" key="2">
    <source>
        <dbReference type="Proteomes" id="UP000293142"/>
    </source>
</evidence>
<protein>
    <submittedName>
        <fullName evidence="1">Spore gernimation protein GerPD</fullName>
    </submittedName>
</protein>
<organism evidence="1 2">
    <name type="scientific">Paenibacillus thalictri</name>
    <dbReference type="NCBI Taxonomy" id="2527873"/>
    <lineage>
        <taxon>Bacteria</taxon>
        <taxon>Bacillati</taxon>
        <taxon>Bacillota</taxon>
        <taxon>Bacilli</taxon>
        <taxon>Bacillales</taxon>
        <taxon>Paenibacillaceae</taxon>
        <taxon>Paenibacillus</taxon>
    </lineage>
</organism>
<dbReference type="EMBL" id="SIRE01000022">
    <property type="protein sequence ID" value="TBL73059.1"/>
    <property type="molecule type" value="Genomic_DNA"/>
</dbReference>
<evidence type="ECO:0000313" key="1">
    <source>
        <dbReference type="EMBL" id="TBL73059.1"/>
    </source>
</evidence>
<dbReference type="Proteomes" id="UP000293142">
    <property type="component" value="Unassembled WGS sequence"/>
</dbReference>
<dbReference type="AlphaFoldDB" id="A0A4Q9DIN1"/>
<proteinExistence type="predicted"/>
<accession>A0A4Q9DIN1</accession>
<dbReference type="OrthoDB" id="2455313at2"/>
<sequence>MCVNVYIENKQLCVGEIRITGVSASSVFLIGDTEVVTCSSIFDTPPESLIIGAPVPLTNPQ</sequence>
<gene>
    <name evidence="1" type="ORF">EYB31_27930</name>
</gene>
<comment type="caution">
    <text evidence="1">The sequence shown here is derived from an EMBL/GenBank/DDBJ whole genome shotgun (WGS) entry which is preliminary data.</text>
</comment>
<keyword evidence="2" id="KW-1185">Reference proteome</keyword>
<name>A0A4Q9DIN1_9BACL</name>